<reference evidence="6 7" key="1">
    <citation type="submission" date="2017-09" db="EMBL/GenBank/DDBJ databases">
        <title>Genome sequence of Lactobacillus brevis D7.</title>
        <authorList>
            <person name="Kwon M.-S."/>
            <person name="Lim S.K."/>
            <person name="Choi H.-J."/>
        </authorList>
    </citation>
    <scope>NUCLEOTIDE SEQUENCE [LARGE SCALE GENOMIC DNA]</scope>
    <source>
        <strain evidence="6 7">D7</strain>
    </source>
</reference>
<keyword evidence="3 5" id="KW-1133">Transmembrane helix</keyword>
<feature type="transmembrane region" description="Helical" evidence="5">
    <location>
        <begin position="307"/>
        <end position="324"/>
    </location>
</feature>
<dbReference type="Proteomes" id="UP000217918">
    <property type="component" value="Unassembled WGS sequence"/>
</dbReference>
<protein>
    <recommendedName>
        <fullName evidence="8">DUF3533 domain-containing protein</fullName>
    </recommendedName>
</protein>
<sequence>MLNVFKRKNIWISMLVAAILIGLFAFAQVGARSTVKVRHLPLALVVNDNGKDAKNVVNKLRKESHEKNSEIKWVNVNHTNELTKGFASGKYYGAVVIHSGFTKAINQQADYLKGKIITQKLDALVVKTPLVAETAPFQQQKALANSLTQKTPAQAKVSLYVSQGSNVTVANILTTALPKLTDRLNQKISNEYITVANKSGLTLSPRDWSKLQTPIHTTLIKRNQVSTKEVSGMAPFLVTIFCWLGSLIASLLNWRDHSKNEKKRRDGRLSLTGVTSQLISGVAIVTAIAVSVYFFTKVCYDVPIHDSQQFLLLIGGISFVFYLLQSAVLDLLGLKGWPLLLIIWIGSMAVITFIPQMLSPFYHNYVYDLTPIRFAYDLILNQMYITDASLTGSSMLNLLYIGIASIAVMYGSTLIKRHKESQIA</sequence>
<comment type="subcellular location">
    <subcellularLocation>
        <location evidence="1">Membrane</location>
        <topology evidence="1">Multi-pass membrane protein</topology>
    </subcellularLocation>
</comment>
<dbReference type="InterPro" id="IPR051328">
    <property type="entry name" value="T7SS_ABC-Transporter"/>
</dbReference>
<evidence type="ECO:0008006" key="8">
    <source>
        <dbReference type="Google" id="ProtNLM"/>
    </source>
</evidence>
<evidence type="ECO:0000313" key="7">
    <source>
        <dbReference type="Proteomes" id="UP000217918"/>
    </source>
</evidence>
<evidence type="ECO:0000256" key="2">
    <source>
        <dbReference type="ARBA" id="ARBA00022692"/>
    </source>
</evidence>
<evidence type="ECO:0000313" key="6">
    <source>
        <dbReference type="EMBL" id="PBQ23715.1"/>
    </source>
</evidence>
<organism evidence="6 7">
    <name type="scientific">Levilactobacillus brevis</name>
    <name type="common">Lactobacillus brevis</name>
    <dbReference type="NCBI Taxonomy" id="1580"/>
    <lineage>
        <taxon>Bacteria</taxon>
        <taxon>Bacillati</taxon>
        <taxon>Bacillota</taxon>
        <taxon>Bacilli</taxon>
        <taxon>Lactobacillales</taxon>
        <taxon>Lactobacillaceae</taxon>
        <taxon>Levilactobacillus</taxon>
    </lineage>
</organism>
<dbReference type="PANTHER" id="PTHR43077">
    <property type="entry name" value="TRANSPORT PERMEASE YVFS-RELATED"/>
    <property type="match status" value="1"/>
</dbReference>
<dbReference type="EMBL" id="NVYO01000001">
    <property type="protein sequence ID" value="PBQ23715.1"/>
    <property type="molecule type" value="Genomic_DNA"/>
</dbReference>
<dbReference type="AlphaFoldDB" id="A0A2A3TXT6"/>
<dbReference type="Gene3D" id="3.40.1710.10">
    <property type="entry name" value="abc type-2 transporter like domain"/>
    <property type="match status" value="1"/>
</dbReference>
<keyword evidence="4 5" id="KW-0472">Membrane</keyword>
<feature type="transmembrane region" description="Helical" evidence="5">
    <location>
        <begin position="336"/>
        <end position="358"/>
    </location>
</feature>
<evidence type="ECO:0000256" key="3">
    <source>
        <dbReference type="ARBA" id="ARBA00022989"/>
    </source>
</evidence>
<name>A0A2A3TXT6_LEVBR</name>
<evidence type="ECO:0000256" key="1">
    <source>
        <dbReference type="ARBA" id="ARBA00004141"/>
    </source>
</evidence>
<proteinExistence type="predicted"/>
<feature type="transmembrane region" description="Helical" evidence="5">
    <location>
        <begin position="233"/>
        <end position="254"/>
    </location>
</feature>
<gene>
    <name evidence="6" type="ORF">CNR29_06695</name>
</gene>
<comment type="caution">
    <text evidence="6">The sequence shown here is derived from an EMBL/GenBank/DDBJ whole genome shotgun (WGS) entry which is preliminary data.</text>
</comment>
<dbReference type="PANTHER" id="PTHR43077:SF5">
    <property type="entry name" value="PHAGE INFECTION PROTEIN"/>
    <property type="match status" value="1"/>
</dbReference>
<dbReference type="GO" id="GO:0016020">
    <property type="term" value="C:membrane"/>
    <property type="evidence" value="ECO:0007669"/>
    <property type="project" value="UniProtKB-SubCell"/>
</dbReference>
<accession>A0A2A3TXT6</accession>
<feature type="transmembrane region" description="Helical" evidence="5">
    <location>
        <begin position="398"/>
        <end position="415"/>
    </location>
</feature>
<evidence type="ECO:0000256" key="5">
    <source>
        <dbReference type="SAM" id="Phobius"/>
    </source>
</evidence>
<keyword evidence="2 5" id="KW-0812">Transmembrane</keyword>
<evidence type="ECO:0000256" key="4">
    <source>
        <dbReference type="ARBA" id="ARBA00023136"/>
    </source>
</evidence>
<dbReference type="RefSeq" id="WP_096110007.1">
    <property type="nucleotide sequence ID" value="NZ_NVYO01000001.1"/>
</dbReference>
<feature type="transmembrane region" description="Helical" evidence="5">
    <location>
        <begin position="274"/>
        <end position="295"/>
    </location>
</feature>